<evidence type="ECO:0000313" key="2">
    <source>
        <dbReference type="EMBL" id="KDR96801.1"/>
    </source>
</evidence>
<feature type="domain" description="Mor transcription activator" evidence="1">
    <location>
        <begin position="19"/>
        <end position="88"/>
    </location>
</feature>
<dbReference type="PANTHER" id="PTHR37812:SF1">
    <property type="entry name" value="MU-LIKE PROPHAGE FLUMU PROTEIN C"/>
    <property type="match status" value="1"/>
</dbReference>
<gene>
    <name evidence="2" type="ORF">CLIT_20p00140</name>
</gene>
<accession>A0A069RIF4</accession>
<dbReference type="EMBL" id="JJMM01000001">
    <property type="protein sequence ID" value="KDR96801.1"/>
    <property type="molecule type" value="Genomic_DNA"/>
</dbReference>
<evidence type="ECO:0000313" key="3">
    <source>
        <dbReference type="Proteomes" id="UP000027946"/>
    </source>
</evidence>
<dbReference type="SUPFAM" id="SSF46689">
    <property type="entry name" value="Homeodomain-like"/>
    <property type="match status" value="1"/>
</dbReference>
<evidence type="ECO:0000259" key="1">
    <source>
        <dbReference type="Pfam" id="PF08765"/>
    </source>
</evidence>
<protein>
    <recommendedName>
        <fullName evidence="1">Mor transcription activator domain-containing protein</fullName>
    </recommendedName>
</protein>
<proteinExistence type="predicted"/>
<dbReference type="Proteomes" id="UP000027946">
    <property type="component" value="Unassembled WGS sequence"/>
</dbReference>
<dbReference type="AlphaFoldDB" id="A0A069RIF4"/>
<comment type="caution">
    <text evidence="2">The sequence shown here is derived from an EMBL/GenBank/DDBJ whole genome shotgun (WGS) entry which is preliminary data.</text>
</comment>
<keyword evidence="3" id="KW-1185">Reference proteome</keyword>
<reference evidence="2 3" key="1">
    <citation type="submission" date="2014-03" db="EMBL/GenBank/DDBJ databases">
        <title>Genome sequence of Clostridium litorale W6, DSM 5388.</title>
        <authorList>
            <person name="Poehlein A."/>
            <person name="Jagirdar A."/>
            <person name="Khonsari B."/>
            <person name="Chibani C.M."/>
            <person name="Gutierrez Gutierrez D.A."/>
            <person name="Davydova E."/>
            <person name="Alghaithi H.S."/>
            <person name="Nair K.P."/>
            <person name="Dhamotharan K."/>
            <person name="Chandran L."/>
            <person name="G W."/>
            <person name="Daniel R."/>
        </authorList>
    </citation>
    <scope>NUCLEOTIDE SEQUENCE [LARGE SCALE GENOMIC DNA]</scope>
    <source>
        <strain evidence="2 3">W6</strain>
        <plasmid evidence="2">CLIT_20p</plasmid>
    </source>
</reference>
<dbReference type="InterPro" id="IPR014875">
    <property type="entry name" value="Mor_transcription_activator"/>
</dbReference>
<dbReference type="eggNOG" id="COG5566">
    <property type="taxonomic scope" value="Bacteria"/>
</dbReference>
<dbReference type="Pfam" id="PF08765">
    <property type="entry name" value="Mor"/>
    <property type="match status" value="1"/>
</dbReference>
<geneLocation type="plasmid" evidence="2">
    <name>CLIT_20p</name>
</geneLocation>
<keyword evidence="2" id="KW-0614">Plasmid</keyword>
<dbReference type="Gene3D" id="1.10.10.60">
    <property type="entry name" value="Homeodomain-like"/>
    <property type="match status" value="1"/>
</dbReference>
<organism evidence="2 3">
    <name type="scientific">Peptoclostridium litorale DSM 5388</name>
    <dbReference type="NCBI Taxonomy" id="1121324"/>
    <lineage>
        <taxon>Bacteria</taxon>
        <taxon>Bacillati</taxon>
        <taxon>Bacillota</taxon>
        <taxon>Clostridia</taxon>
        <taxon>Peptostreptococcales</taxon>
        <taxon>Peptoclostridiaceae</taxon>
        <taxon>Peptoclostridium</taxon>
    </lineage>
</organism>
<name>A0A069RIF4_PEPLI</name>
<dbReference type="InterPro" id="IPR009057">
    <property type="entry name" value="Homeodomain-like_sf"/>
</dbReference>
<sequence length="90" mass="10110">MDIGIAEDLTLDMIPKCYRDIAEVAGVKIFISLCEKFGGTSLYFPKSGSVTRPARDMHIRSEFDGGNYRQLACRYGLCETQVRKIVAEKD</sequence>
<dbReference type="InterPro" id="IPR052411">
    <property type="entry name" value="c-mor_Regulatory_Protein"/>
</dbReference>
<dbReference type="PANTHER" id="PTHR37812">
    <property type="entry name" value="MU-LIKE PROPHAGE FLUMU PROTEIN C"/>
    <property type="match status" value="1"/>
</dbReference>
<dbReference type="RefSeq" id="WP_052635815.1">
    <property type="nucleotide sequence ID" value="NZ_FSRH01000022.1"/>
</dbReference>
<dbReference type="OrthoDB" id="1957300at2"/>